<feature type="compositionally biased region" description="Basic and acidic residues" evidence="1">
    <location>
        <begin position="176"/>
        <end position="188"/>
    </location>
</feature>
<feature type="region of interest" description="Disordered" evidence="1">
    <location>
        <begin position="1"/>
        <end position="240"/>
    </location>
</feature>
<evidence type="ECO:0000256" key="1">
    <source>
        <dbReference type="SAM" id="MobiDB-lite"/>
    </source>
</evidence>
<comment type="caution">
    <text evidence="2">The sequence shown here is derived from an EMBL/GenBank/DDBJ whole genome shotgun (WGS) entry which is preliminary data.</text>
</comment>
<gene>
    <name evidence="2" type="ORF">FHETE_1937</name>
</gene>
<feature type="compositionally biased region" description="Low complexity" evidence="1">
    <location>
        <begin position="12"/>
        <end position="28"/>
    </location>
</feature>
<dbReference type="EMBL" id="JAAGWQ010000027">
    <property type="protein sequence ID" value="KAF5677035.1"/>
    <property type="molecule type" value="Genomic_DNA"/>
</dbReference>
<feature type="compositionally biased region" description="Basic and acidic residues" evidence="1">
    <location>
        <begin position="123"/>
        <end position="133"/>
    </location>
</feature>
<evidence type="ECO:0000313" key="3">
    <source>
        <dbReference type="Proteomes" id="UP000567885"/>
    </source>
</evidence>
<proteinExistence type="predicted"/>
<reference evidence="2 3" key="1">
    <citation type="submission" date="2020-05" db="EMBL/GenBank/DDBJ databases">
        <title>Identification and distribution of gene clusters putatively required for synthesis of sphingolipid metabolism inhibitors in phylogenetically diverse species of the filamentous fungus Fusarium.</title>
        <authorList>
            <person name="Kim H.-S."/>
            <person name="Busman M."/>
            <person name="Brown D.W."/>
            <person name="Divon H."/>
            <person name="Uhlig S."/>
            <person name="Proctor R.H."/>
        </authorList>
    </citation>
    <scope>NUCLEOTIDE SEQUENCE [LARGE SCALE GENOMIC DNA]</scope>
    <source>
        <strain evidence="2 3">NRRL 20693</strain>
    </source>
</reference>
<dbReference type="OrthoDB" id="5235746at2759"/>
<dbReference type="AlphaFoldDB" id="A0A8H5TRG3"/>
<accession>A0A8H5TRG3</accession>
<evidence type="ECO:0000313" key="2">
    <source>
        <dbReference type="EMBL" id="KAF5677035.1"/>
    </source>
</evidence>
<keyword evidence="3" id="KW-1185">Reference proteome</keyword>
<feature type="compositionally biased region" description="Low complexity" evidence="1">
    <location>
        <begin position="104"/>
        <end position="120"/>
    </location>
</feature>
<dbReference type="Proteomes" id="UP000567885">
    <property type="component" value="Unassembled WGS sequence"/>
</dbReference>
<feature type="compositionally biased region" description="Polar residues" evidence="1">
    <location>
        <begin position="64"/>
        <end position="74"/>
    </location>
</feature>
<organism evidence="2 3">
    <name type="scientific">Fusarium heterosporum</name>
    <dbReference type="NCBI Taxonomy" id="42747"/>
    <lineage>
        <taxon>Eukaryota</taxon>
        <taxon>Fungi</taxon>
        <taxon>Dikarya</taxon>
        <taxon>Ascomycota</taxon>
        <taxon>Pezizomycotina</taxon>
        <taxon>Sordariomycetes</taxon>
        <taxon>Hypocreomycetidae</taxon>
        <taxon>Hypocreales</taxon>
        <taxon>Nectriaceae</taxon>
        <taxon>Fusarium</taxon>
        <taxon>Fusarium heterosporum species complex</taxon>
    </lineage>
</organism>
<sequence>MSDGIAPAIDKVGAPAPTAPEAEAGVPTMATTITSSEPAKPEETKPTGTAGGLSAPPKPVEVTSVPQTPINNMTPAGGTPRPVLNLDEEPKETPKNEDENAFVSADAEATSAPPTSAPEDVTMTDKPDDDKPADTNGASKLEGNDVAEAAAGDKRKAEEPPAAINGASSPVVAEKSSSEERAEKKARVQDVANEPTATDDAALNGKNDNGKAAKKDKKSVPVVGKTARKTRSQGPVEVQQ</sequence>
<protein>
    <submittedName>
        <fullName evidence="2">Uncharacterized protein</fullName>
    </submittedName>
</protein>
<name>A0A8H5TRG3_FUSHE</name>